<evidence type="ECO:0000313" key="9">
    <source>
        <dbReference type="Proteomes" id="UP000076623"/>
    </source>
</evidence>
<evidence type="ECO:0000256" key="6">
    <source>
        <dbReference type="RuleBase" id="RU363032"/>
    </source>
</evidence>
<dbReference type="GO" id="GO:0055085">
    <property type="term" value="P:transmembrane transport"/>
    <property type="evidence" value="ECO:0007669"/>
    <property type="project" value="InterPro"/>
</dbReference>
<dbReference type="STRING" id="1221500.ABE65_011520"/>
<dbReference type="AlphaFoldDB" id="A0A160IN41"/>
<reference evidence="8 9" key="1">
    <citation type="submission" date="2016-04" db="EMBL/GenBank/DDBJ databases">
        <title>Complete genome sequence of Fictibacillus phosphorivorans G25-29, a strain toxic to nematodes.</title>
        <authorList>
            <person name="Zheng Z."/>
        </authorList>
    </citation>
    <scope>NUCLEOTIDE SEQUENCE [LARGE SCALE GENOMIC DNA]</scope>
    <source>
        <strain evidence="8 9">G25-29</strain>
    </source>
</reference>
<dbReference type="SUPFAM" id="SSF161098">
    <property type="entry name" value="MetI-like"/>
    <property type="match status" value="1"/>
</dbReference>
<dbReference type="RefSeq" id="WP_066394956.1">
    <property type="nucleotide sequence ID" value="NZ_CP015378.1"/>
</dbReference>
<keyword evidence="5 6" id="KW-0472">Membrane</keyword>
<proteinExistence type="inferred from homology"/>
<organism evidence="8 9">
    <name type="scientific">Fictibacillus phosphorivorans</name>
    <dbReference type="NCBI Taxonomy" id="1221500"/>
    <lineage>
        <taxon>Bacteria</taxon>
        <taxon>Bacillati</taxon>
        <taxon>Bacillota</taxon>
        <taxon>Bacilli</taxon>
        <taxon>Bacillales</taxon>
        <taxon>Fictibacillaceae</taxon>
        <taxon>Fictibacillus</taxon>
    </lineage>
</organism>
<comment type="similarity">
    <text evidence="6">Belongs to the binding-protein-dependent transport system permease family.</text>
</comment>
<keyword evidence="9" id="KW-1185">Reference proteome</keyword>
<dbReference type="InterPro" id="IPR000515">
    <property type="entry name" value="MetI-like"/>
</dbReference>
<dbReference type="InterPro" id="IPR035906">
    <property type="entry name" value="MetI-like_sf"/>
</dbReference>
<dbReference type="EMBL" id="CP015378">
    <property type="protein sequence ID" value="ANC77396.1"/>
    <property type="molecule type" value="Genomic_DNA"/>
</dbReference>
<dbReference type="PROSITE" id="PS50928">
    <property type="entry name" value="ABC_TM1"/>
    <property type="match status" value="1"/>
</dbReference>
<protein>
    <recommendedName>
        <fullName evidence="7">ABC transmembrane type-1 domain-containing protein</fullName>
    </recommendedName>
</protein>
<gene>
    <name evidence="8" type="ORF">ABE65_011520</name>
</gene>
<evidence type="ECO:0000256" key="5">
    <source>
        <dbReference type="ARBA" id="ARBA00023136"/>
    </source>
</evidence>
<keyword evidence="2 6" id="KW-0813">Transport</keyword>
<accession>A0A160IN41</accession>
<sequence length="348" mass="39319">MIKRLLKNKSFFTGAAVLMIIFFGSIFYKVVFDDHIPQPGIKIIYDNDGNIIKTPISPRLLPPLGSDSSGYSIFHILLVGAKYTIGIALIVTFLRLLVSVLAAICVSTFIPNRLKFLRNVLNSFNFFPTVFIAFFLLQWVLLHDYLEDDQFTFSLSERLTINIVVLVIIAVPSLTVLISSEIEKVLKEDFIESAKILGASKIRVLTKHVRPILAPQLAVIYFREFIAVMLLIAHLGILEIFVGGGTPKQDLFMQTTIRSVTNEWSGLIGGWWRFIWTSYPWIAIAPIACFTIVILAAKLIVEGLEKVIYLPSSVGKIEKENRKRIPKSDTENAVNFVKVQNNKIFERK</sequence>
<dbReference type="KEGG" id="fpn:ABE65_011520"/>
<dbReference type="CDD" id="cd06261">
    <property type="entry name" value="TM_PBP2"/>
    <property type="match status" value="1"/>
</dbReference>
<comment type="subcellular location">
    <subcellularLocation>
        <location evidence="6">Cell membrane</location>
        <topology evidence="6">Multi-pass membrane protein</topology>
    </subcellularLocation>
    <subcellularLocation>
        <location evidence="1">Membrane</location>
        <topology evidence="1">Multi-pass membrane protein</topology>
    </subcellularLocation>
</comment>
<dbReference type="Proteomes" id="UP000076623">
    <property type="component" value="Chromosome"/>
</dbReference>
<feature type="transmembrane region" description="Helical" evidence="6">
    <location>
        <begin position="85"/>
        <end position="110"/>
    </location>
</feature>
<evidence type="ECO:0000259" key="7">
    <source>
        <dbReference type="PROSITE" id="PS50928"/>
    </source>
</evidence>
<dbReference type="PANTHER" id="PTHR43839:SF3">
    <property type="entry name" value="OLIGOPEPTIDE ABC TRANSPORTER, PERMEASE PROTEIN"/>
    <property type="match status" value="1"/>
</dbReference>
<keyword evidence="4 6" id="KW-1133">Transmembrane helix</keyword>
<keyword evidence="3 6" id="KW-0812">Transmembrane</keyword>
<feature type="transmembrane region" description="Helical" evidence="6">
    <location>
        <begin position="122"/>
        <end position="141"/>
    </location>
</feature>
<feature type="domain" description="ABC transmembrane type-1" evidence="7">
    <location>
        <begin position="81"/>
        <end position="301"/>
    </location>
</feature>
<dbReference type="Gene3D" id="1.10.3720.10">
    <property type="entry name" value="MetI-like"/>
    <property type="match status" value="1"/>
</dbReference>
<feature type="transmembrane region" description="Helical" evidence="6">
    <location>
        <begin position="161"/>
        <end position="178"/>
    </location>
</feature>
<evidence type="ECO:0000256" key="3">
    <source>
        <dbReference type="ARBA" id="ARBA00022692"/>
    </source>
</evidence>
<dbReference type="Pfam" id="PF00528">
    <property type="entry name" value="BPD_transp_1"/>
    <property type="match status" value="1"/>
</dbReference>
<feature type="transmembrane region" description="Helical" evidence="6">
    <location>
        <begin position="12"/>
        <end position="31"/>
    </location>
</feature>
<feature type="transmembrane region" description="Helical" evidence="6">
    <location>
        <begin position="220"/>
        <end position="242"/>
    </location>
</feature>
<dbReference type="PANTHER" id="PTHR43839">
    <property type="entry name" value="OPPC IN A BINDING PROTEIN-DEPENDENT TRANSPORT SYSTEM"/>
    <property type="match status" value="1"/>
</dbReference>
<name>A0A160IN41_9BACL</name>
<evidence type="ECO:0000313" key="8">
    <source>
        <dbReference type="EMBL" id="ANC77396.1"/>
    </source>
</evidence>
<feature type="transmembrane region" description="Helical" evidence="6">
    <location>
        <begin position="279"/>
        <end position="301"/>
    </location>
</feature>
<evidence type="ECO:0000256" key="4">
    <source>
        <dbReference type="ARBA" id="ARBA00022989"/>
    </source>
</evidence>
<dbReference type="GO" id="GO:0005886">
    <property type="term" value="C:plasma membrane"/>
    <property type="evidence" value="ECO:0007669"/>
    <property type="project" value="UniProtKB-SubCell"/>
</dbReference>
<evidence type="ECO:0000256" key="1">
    <source>
        <dbReference type="ARBA" id="ARBA00004141"/>
    </source>
</evidence>
<evidence type="ECO:0000256" key="2">
    <source>
        <dbReference type="ARBA" id="ARBA00022448"/>
    </source>
</evidence>